<accession>A0ABM0U4D1</accession>
<dbReference type="PANTHER" id="PTHR32009">
    <property type="entry name" value="TMV RESISTANCE PROTEIN N-LIKE"/>
    <property type="match status" value="1"/>
</dbReference>
<dbReference type="RefSeq" id="XP_010435629.1">
    <property type="nucleotide sequence ID" value="XM_010437327.2"/>
</dbReference>
<dbReference type="Gene3D" id="3.40.50.10140">
    <property type="entry name" value="Toll/interleukin-1 receptor homology (TIR) domain"/>
    <property type="match status" value="2"/>
</dbReference>
<dbReference type="PROSITE" id="PS50104">
    <property type="entry name" value="TIR"/>
    <property type="match status" value="2"/>
</dbReference>
<reference evidence="4" key="2">
    <citation type="submission" date="2025-08" db="UniProtKB">
        <authorList>
            <consortium name="RefSeq"/>
        </authorList>
    </citation>
    <scope>IDENTIFICATION</scope>
    <source>
        <tissue evidence="4">Leaf</tissue>
    </source>
</reference>
<dbReference type="InterPro" id="IPR035897">
    <property type="entry name" value="Toll_tir_struct_dom_sf"/>
</dbReference>
<name>A0ABM0U4D1_CAMSA</name>
<organism evidence="3 4">
    <name type="scientific">Camelina sativa</name>
    <name type="common">False flax</name>
    <name type="synonym">Myagrum sativum</name>
    <dbReference type="NCBI Taxonomy" id="90675"/>
    <lineage>
        <taxon>Eukaryota</taxon>
        <taxon>Viridiplantae</taxon>
        <taxon>Streptophyta</taxon>
        <taxon>Embryophyta</taxon>
        <taxon>Tracheophyta</taxon>
        <taxon>Spermatophyta</taxon>
        <taxon>Magnoliopsida</taxon>
        <taxon>eudicotyledons</taxon>
        <taxon>Gunneridae</taxon>
        <taxon>Pentapetalae</taxon>
        <taxon>rosids</taxon>
        <taxon>malvids</taxon>
        <taxon>Brassicales</taxon>
        <taxon>Brassicaceae</taxon>
        <taxon>Camelineae</taxon>
        <taxon>Camelina</taxon>
    </lineage>
</organism>
<feature type="domain" description="TIR" evidence="2">
    <location>
        <begin position="4"/>
        <end position="177"/>
    </location>
</feature>
<dbReference type="PANTHER" id="PTHR32009:SF109">
    <property type="entry name" value="TOLL-INTERLEUKIN-RESISTANCE (TIR) DOMAIN FAMILY PROTEIN"/>
    <property type="match status" value="1"/>
</dbReference>
<gene>
    <name evidence="4" type="primary">LOC104719401</name>
</gene>
<dbReference type="SUPFAM" id="SSF52200">
    <property type="entry name" value="Toll/Interleukin receptor TIR domain"/>
    <property type="match status" value="2"/>
</dbReference>
<evidence type="ECO:0000259" key="2">
    <source>
        <dbReference type="PROSITE" id="PS50104"/>
    </source>
</evidence>
<reference evidence="3" key="1">
    <citation type="journal article" date="2014" name="Nat. Commun.">
        <title>The emerging biofuel crop Camelina sativa retains a highly undifferentiated hexaploid genome structure.</title>
        <authorList>
            <person name="Kagale S."/>
            <person name="Koh C."/>
            <person name="Nixon J."/>
            <person name="Bollina V."/>
            <person name="Clarke W.E."/>
            <person name="Tuteja R."/>
            <person name="Spillane C."/>
            <person name="Robinson S.J."/>
            <person name="Links M.G."/>
            <person name="Clarke C."/>
            <person name="Higgins E.E."/>
            <person name="Huebert T."/>
            <person name="Sharpe A.G."/>
            <person name="Parkin I.A."/>
        </authorList>
    </citation>
    <scope>NUCLEOTIDE SEQUENCE [LARGE SCALE GENOMIC DNA]</scope>
    <source>
        <strain evidence="3">cv. DH55</strain>
    </source>
</reference>
<feature type="domain" description="TIR" evidence="2">
    <location>
        <begin position="259"/>
        <end position="423"/>
    </location>
</feature>
<keyword evidence="3" id="KW-1185">Reference proteome</keyword>
<proteinExistence type="predicted"/>
<evidence type="ECO:0000313" key="4">
    <source>
        <dbReference type="RefSeq" id="XP_010435629.1"/>
    </source>
</evidence>
<evidence type="ECO:0000313" key="3">
    <source>
        <dbReference type="Proteomes" id="UP000694864"/>
    </source>
</evidence>
<dbReference type="SMART" id="SM00255">
    <property type="entry name" value="TIR"/>
    <property type="match status" value="2"/>
</dbReference>
<dbReference type="Pfam" id="PF01582">
    <property type="entry name" value="TIR"/>
    <property type="match status" value="2"/>
</dbReference>
<dbReference type="GeneID" id="104719401"/>
<keyword evidence="1" id="KW-0520">NAD</keyword>
<sequence length="430" mass="49162">MAAEKQVAFLSLYGEDVPDSVPLYLKSGLERSGVSVLRRDNKVSEDLRTVLNKIRESSFVLVIFSVGFAKSRECLDELVLVKKRMDIGKLRTIPIYYKVEPEDVIRVQGLFGKNLLRCEAEEHKTAMRNNMEALLRSGVRLINWREALKSVTTTRDFMYREEDDFIEKLTKQVNNAYAKDDPATMNQLSQITVKKRKEDLVSLMRSMGLGFEGNFSWETYPIDKLSKQCEEQLSKLLSEETKKKEGANPIPVFEKSPTENNQVFISFRGQDVRSNFVSHLILALEMDGINVALDTNEIFRGQSLFESISRMIKGSSIALVVFTQNYLESKWCLQELMVIKKYMDEGMLRVIPIFYMVEPRDMRIKETGVFRKHSGNTDKDTILAWDAALRSVSARMGIKYDASRTSSESEFVMNIVAAVQQLLAVIQSNC</sequence>
<dbReference type="InterPro" id="IPR000157">
    <property type="entry name" value="TIR_dom"/>
</dbReference>
<dbReference type="Proteomes" id="UP000694864">
    <property type="component" value="Chromosome 2"/>
</dbReference>
<evidence type="ECO:0000256" key="1">
    <source>
        <dbReference type="ARBA" id="ARBA00023027"/>
    </source>
</evidence>
<protein>
    <submittedName>
        <fullName evidence="4">Uncharacterized protein LOC104719401</fullName>
    </submittedName>
</protein>